<dbReference type="PANTHER" id="PTHR43584:SF8">
    <property type="entry name" value="N-ACETYLMURAMATE ALPHA-1-PHOSPHATE URIDYLYLTRANSFERASE"/>
    <property type="match status" value="1"/>
</dbReference>
<dbReference type="Proteomes" id="UP000539350">
    <property type="component" value="Unassembled WGS sequence"/>
</dbReference>
<organism evidence="4 5">
    <name type="scientific">Sediminihaliea albiluteola</name>
    <dbReference type="NCBI Taxonomy" id="2758564"/>
    <lineage>
        <taxon>Bacteria</taxon>
        <taxon>Pseudomonadati</taxon>
        <taxon>Pseudomonadota</taxon>
        <taxon>Gammaproteobacteria</taxon>
        <taxon>Cellvibrionales</taxon>
        <taxon>Halieaceae</taxon>
        <taxon>Sediminihaliea</taxon>
    </lineage>
</organism>
<dbReference type="CDD" id="cd06422">
    <property type="entry name" value="NTP_transferase_like_1"/>
    <property type="match status" value="1"/>
</dbReference>
<dbReference type="AlphaFoldDB" id="A0A7W2TY38"/>
<keyword evidence="2" id="KW-0548">Nucleotidyltransferase</keyword>
<evidence type="ECO:0000313" key="4">
    <source>
        <dbReference type="EMBL" id="MBA6414076.1"/>
    </source>
</evidence>
<evidence type="ECO:0000259" key="3">
    <source>
        <dbReference type="Pfam" id="PF00483"/>
    </source>
</evidence>
<dbReference type="SUPFAM" id="SSF53448">
    <property type="entry name" value="Nucleotide-diphospho-sugar transferases"/>
    <property type="match status" value="1"/>
</dbReference>
<sequence>MKAMILAAGLGTRMRPLTEHTPKPLLPVAGKPLLEYHIERLVAAGISELVINVSHLGQQIIDYCGDGSQWGASIQFSAEPEPLETAGGIVQALPLLGDEPFLVVNGDIWTDYPFERLCERRLARAGAHLVMVANPAQHPQGDFLLDDQGLLQERPQGRIGLTFSGIGLYSAEFFAELSEAKTALRPLFMAAIQRGRLAGEFYEGAWQDIGTPERLAELNEALAASK</sequence>
<dbReference type="Pfam" id="PF00483">
    <property type="entry name" value="NTP_transferase"/>
    <property type="match status" value="1"/>
</dbReference>
<dbReference type="EMBL" id="JACFXU010000017">
    <property type="protein sequence ID" value="MBA6414076.1"/>
    <property type="molecule type" value="Genomic_DNA"/>
</dbReference>
<gene>
    <name evidence="4" type="ORF">H2508_13235</name>
</gene>
<evidence type="ECO:0000313" key="5">
    <source>
        <dbReference type="Proteomes" id="UP000539350"/>
    </source>
</evidence>
<dbReference type="NCBIfam" id="NF045761">
    <property type="entry name" value="NAMPUrTaseMurU"/>
    <property type="match status" value="1"/>
</dbReference>
<dbReference type="InterPro" id="IPR050065">
    <property type="entry name" value="GlmU-like"/>
</dbReference>
<evidence type="ECO:0000256" key="1">
    <source>
        <dbReference type="ARBA" id="ARBA00022679"/>
    </source>
</evidence>
<dbReference type="GO" id="GO:0016779">
    <property type="term" value="F:nucleotidyltransferase activity"/>
    <property type="evidence" value="ECO:0007669"/>
    <property type="project" value="UniProtKB-KW"/>
</dbReference>
<comment type="caution">
    <text evidence="4">The sequence shown here is derived from an EMBL/GenBank/DDBJ whole genome shotgun (WGS) entry which is preliminary data.</text>
</comment>
<evidence type="ECO:0000256" key="2">
    <source>
        <dbReference type="ARBA" id="ARBA00022695"/>
    </source>
</evidence>
<feature type="domain" description="Nucleotidyl transferase" evidence="3">
    <location>
        <begin position="2"/>
        <end position="223"/>
    </location>
</feature>
<name>A0A7W2TY38_9GAMM</name>
<keyword evidence="1 4" id="KW-0808">Transferase</keyword>
<protein>
    <submittedName>
        <fullName evidence="4">Nucleotidyltransferase family protein</fullName>
    </submittedName>
</protein>
<accession>A0A7W2TY38</accession>
<dbReference type="RefSeq" id="WP_182174626.1">
    <property type="nucleotide sequence ID" value="NZ_JACFXU010000017.1"/>
</dbReference>
<reference evidence="4 5" key="1">
    <citation type="submission" date="2020-07" db="EMBL/GenBank/DDBJ databases">
        <title>Halieaceae bacterium, F7430, whole genome shotgun sequencing project.</title>
        <authorList>
            <person name="Jiang S."/>
            <person name="Liu Z.W."/>
            <person name="Du Z.J."/>
        </authorList>
    </citation>
    <scope>NUCLEOTIDE SEQUENCE [LARGE SCALE GENOMIC DNA]</scope>
    <source>
        <strain evidence="4 5">F7430</strain>
    </source>
</reference>
<dbReference type="Gene3D" id="3.90.550.10">
    <property type="entry name" value="Spore Coat Polysaccharide Biosynthesis Protein SpsA, Chain A"/>
    <property type="match status" value="1"/>
</dbReference>
<dbReference type="InterPro" id="IPR054790">
    <property type="entry name" value="MurU"/>
</dbReference>
<dbReference type="InterPro" id="IPR029044">
    <property type="entry name" value="Nucleotide-diphossugar_trans"/>
</dbReference>
<keyword evidence="5" id="KW-1185">Reference proteome</keyword>
<dbReference type="PANTHER" id="PTHR43584">
    <property type="entry name" value="NUCLEOTIDYL TRANSFERASE"/>
    <property type="match status" value="1"/>
</dbReference>
<dbReference type="InterPro" id="IPR005835">
    <property type="entry name" value="NTP_transferase_dom"/>
</dbReference>
<proteinExistence type="predicted"/>